<dbReference type="AlphaFoldDB" id="A0A7W5TSM6"/>
<keyword evidence="2" id="KW-1185">Reference proteome</keyword>
<evidence type="ECO:0000313" key="2">
    <source>
        <dbReference type="Proteomes" id="UP000547528"/>
    </source>
</evidence>
<dbReference type="Proteomes" id="UP000547528">
    <property type="component" value="Unassembled WGS sequence"/>
</dbReference>
<dbReference type="EMBL" id="JACIBT010000019">
    <property type="protein sequence ID" value="MBB3668425.1"/>
    <property type="molecule type" value="Genomic_DNA"/>
</dbReference>
<accession>A0A7W5TSM6</accession>
<proteinExistence type="predicted"/>
<sequence length="32" mass="3628">MEVASSQSTRDPAITTELITPRRCRAARRTPR</sequence>
<evidence type="ECO:0000313" key="1">
    <source>
        <dbReference type="EMBL" id="MBB3668425.1"/>
    </source>
</evidence>
<reference evidence="1 2" key="1">
    <citation type="submission" date="2020-08" db="EMBL/GenBank/DDBJ databases">
        <title>Sequencing the genomes of 1000 actinobacteria strains.</title>
        <authorList>
            <person name="Klenk H.-P."/>
        </authorList>
    </citation>
    <scope>NUCLEOTIDE SEQUENCE [LARGE SCALE GENOMIC DNA]</scope>
    <source>
        <strain evidence="1 2">DSM 28238</strain>
    </source>
</reference>
<name>A0A7W5TSM6_9MICC</name>
<organism evidence="1 2">
    <name type="scientific">Garicola koreensis</name>
    <dbReference type="NCBI Taxonomy" id="1262554"/>
    <lineage>
        <taxon>Bacteria</taxon>
        <taxon>Bacillati</taxon>
        <taxon>Actinomycetota</taxon>
        <taxon>Actinomycetes</taxon>
        <taxon>Micrococcales</taxon>
        <taxon>Micrococcaceae</taxon>
        <taxon>Garicola</taxon>
    </lineage>
</organism>
<gene>
    <name evidence="1" type="ORF">FHX47_002060</name>
</gene>
<comment type="caution">
    <text evidence="1">The sequence shown here is derived from an EMBL/GenBank/DDBJ whole genome shotgun (WGS) entry which is preliminary data.</text>
</comment>
<protein>
    <submittedName>
        <fullName evidence="1">Uncharacterized protein</fullName>
    </submittedName>
</protein>